<name>A0A831WPI9_PROAE</name>
<comment type="caution">
    <text evidence="1">The sequence shown here is derived from an EMBL/GenBank/DDBJ whole genome shotgun (WGS) entry which is preliminary data.</text>
</comment>
<gene>
    <name evidence="1" type="ORF">ENN50_06635</name>
</gene>
<dbReference type="AlphaFoldDB" id="A0A831WPI9"/>
<accession>A0A831WPI9</accession>
<protein>
    <recommendedName>
        <fullName evidence="2">Preprotein translocase subunit SecB</fullName>
    </recommendedName>
</protein>
<dbReference type="EMBL" id="DSBW01000145">
    <property type="protein sequence ID" value="HED31342.1"/>
    <property type="molecule type" value="Genomic_DNA"/>
</dbReference>
<evidence type="ECO:0000313" key="1">
    <source>
        <dbReference type="EMBL" id="HED31342.1"/>
    </source>
</evidence>
<reference evidence="1" key="1">
    <citation type="journal article" date="2020" name="mSystems">
        <title>Genome- and Community-Level Interaction Insights into Carbon Utilization and Element Cycling Functions of Hydrothermarchaeota in Hydrothermal Sediment.</title>
        <authorList>
            <person name="Zhou Z."/>
            <person name="Liu Y."/>
            <person name="Xu W."/>
            <person name="Pan J."/>
            <person name="Luo Z.H."/>
            <person name="Li M."/>
        </authorList>
    </citation>
    <scope>NUCLEOTIDE SEQUENCE [LARGE SCALE GENOMIC DNA]</scope>
    <source>
        <strain evidence="1">SpSt-1181</strain>
    </source>
</reference>
<evidence type="ECO:0008006" key="2">
    <source>
        <dbReference type="Google" id="ProtNLM"/>
    </source>
</evidence>
<sequence>MSNQNKDVIGFALIKLHLDEFAVIDDAYNKGDDGIGLVTTLHFSTRKESRIIRCSVKFRFEQEQKPFLVFAASCDFAIEPDAWDASVDVEKKHVVFPRNMMAHLAMLTVGSARGMLHVKTENTDFNKFLLPTINVSEMIEDNDVVLDI</sequence>
<proteinExistence type="predicted"/>
<dbReference type="Proteomes" id="UP000886335">
    <property type="component" value="Unassembled WGS sequence"/>
</dbReference>
<organism evidence="1">
    <name type="scientific">Prosthecochloris aestuarii</name>
    <dbReference type="NCBI Taxonomy" id="1102"/>
    <lineage>
        <taxon>Bacteria</taxon>
        <taxon>Pseudomonadati</taxon>
        <taxon>Chlorobiota</taxon>
        <taxon>Chlorobiia</taxon>
        <taxon>Chlorobiales</taxon>
        <taxon>Chlorobiaceae</taxon>
        <taxon>Prosthecochloris</taxon>
    </lineage>
</organism>